<comment type="subcellular location">
    <subcellularLocation>
        <location evidence="1">Cell envelope</location>
    </subcellularLocation>
</comment>
<reference evidence="10 11" key="1">
    <citation type="submission" date="2016-10" db="EMBL/GenBank/DDBJ databases">
        <authorList>
            <person name="de Groot N.N."/>
        </authorList>
    </citation>
    <scope>NUCLEOTIDE SEQUENCE [LARGE SCALE GENOMIC DNA]</scope>
    <source>
        <strain evidence="10 11">DSM 23042</strain>
    </source>
</reference>
<sequence>MPGLQQAARRAACALFAICAATAAIAQSEQPPAAVTVETLQPQDVTLTSTLPGRVKASAAAEVRPQVAGIITERLFKEGSRVEAGDVLYTIDPTSYEAAVAQAEASVTQAESQLRAAEREAERVQELSDRNVASQQVLDEAISTRDSAAAALEVARAQLQSAEIELDRTEIRARLSGEIGLSQTSQGALVTASQAEPLAVIRQIDPILVDVTQSAADLLAWRRGQAEDTLTESQRDVTLTLADGSQFDQTGTLTAAEPHVDEQTGVVVLRMEFANPDQLLLPGMYVQVEMPTGTAPNAFLAPQEGVSRDRRGRPFALVVNDDNVVEQKMLTILQDRGSDWIVNDGLSAGDRVIVAGLQNVAPGDTVQPEEREEMASAEGTDGTEVASDATTD</sequence>
<dbReference type="Pfam" id="PF25917">
    <property type="entry name" value="BSH_RND"/>
    <property type="match status" value="1"/>
</dbReference>
<dbReference type="Gene3D" id="2.40.50.100">
    <property type="match status" value="1"/>
</dbReference>
<dbReference type="Pfam" id="PF25944">
    <property type="entry name" value="Beta-barrel_RND"/>
    <property type="match status" value="1"/>
</dbReference>
<dbReference type="OrthoDB" id="9816569at2"/>
<evidence type="ECO:0000259" key="7">
    <source>
        <dbReference type="Pfam" id="PF25917"/>
    </source>
</evidence>
<keyword evidence="11" id="KW-1185">Reference proteome</keyword>
<dbReference type="Gene3D" id="1.10.287.470">
    <property type="entry name" value="Helix hairpin bin"/>
    <property type="match status" value="1"/>
</dbReference>
<feature type="chain" id="PRO_5011732482" evidence="5">
    <location>
        <begin position="27"/>
        <end position="392"/>
    </location>
</feature>
<protein>
    <submittedName>
        <fullName evidence="10">Membrane fusion protein, multidrug efflux system</fullName>
    </submittedName>
</protein>
<dbReference type="PANTHER" id="PTHR30158">
    <property type="entry name" value="ACRA/E-RELATED COMPONENT OF DRUG EFFLUX TRANSPORTER"/>
    <property type="match status" value="1"/>
</dbReference>
<dbReference type="FunFam" id="2.40.420.20:FF:000001">
    <property type="entry name" value="Efflux RND transporter periplasmic adaptor subunit"/>
    <property type="match status" value="1"/>
</dbReference>
<evidence type="ECO:0000256" key="4">
    <source>
        <dbReference type="SAM" id="MobiDB-lite"/>
    </source>
</evidence>
<gene>
    <name evidence="10" type="ORF">SAMN04490244_11317</name>
</gene>
<organism evidence="10 11">
    <name type="scientific">Tranquillimonas rosea</name>
    <dbReference type="NCBI Taxonomy" id="641238"/>
    <lineage>
        <taxon>Bacteria</taxon>
        <taxon>Pseudomonadati</taxon>
        <taxon>Pseudomonadota</taxon>
        <taxon>Alphaproteobacteria</taxon>
        <taxon>Rhodobacterales</taxon>
        <taxon>Roseobacteraceae</taxon>
        <taxon>Tranquillimonas</taxon>
    </lineage>
</organism>
<feature type="signal peptide" evidence="5">
    <location>
        <begin position="1"/>
        <end position="26"/>
    </location>
</feature>
<keyword evidence="3" id="KW-0175">Coiled coil</keyword>
<keyword evidence="5" id="KW-0732">Signal</keyword>
<feature type="domain" description="Multidrug resistance protein MdtA-like C-terminal permuted SH3" evidence="9">
    <location>
        <begin position="297"/>
        <end position="358"/>
    </location>
</feature>
<dbReference type="Gene3D" id="2.40.30.170">
    <property type="match status" value="1"/>
</dbReference>
<evidence type="ECO:0000256" key="3">
    <source>
        <dbReference type="SAM" id="Coils"/>
    </source>
</evidence>
<name>A0A1H9WTC8_9RHOB</name>
<evidence type="ECO:0000313" key="10">
    <source>
        <dbReference type="EMBL" id="SES37084.1"/>
    </source>
</evidence>
<dbReference type="RefSeq" id="WP_092695943.1">
    <property type="nucleotide sequence ID" value="NZ_FOGU01000013.1"/>
</dbReference>
<dbReference type="InterPro" id="IPR058624">
    <property type="entry name" value="MdtA-like_HH"/>
</dbReference>
<dbReference type="Pfam" id="PF25876">
    <property type="entry name" value="HH_MFP_RND"/>
    <property type="match status" value="1"/>
</dbReference>
<dbReference type="InterPro" id="IPR058625">
    <property type="entry name" value="MdtA-like_BSH"/>
</dbReference>
<evidence type="ECO:0000259" key="9">
    <source>
        <dbReference type="Pfam" id="PF25967"/>
    </source>
</evidence>
<dbReference type="Gene3D" id="2.40.420.20">
    <property type="match status" value="1"/>
</dbReference>
<feature type="domain" description="Multidrug resistance protein MdtA-like beta-barrel" evidence="8">
    <location>
        <begin position="206"/>
        <end position="293"/>
    </location>
</feature>
<dbReference type="NCBIfam" id="TIGR01730">
    <property type="entry name" value="RND_mfp"/>
    <property type="match status" value="1"/>
</dbReference>
<evidence type="ECO:0000256" key="2">
    <source>
        <dbReference type="ARBA" id="ARBA00009477"/>
    </source>
</evidence>
<evidence type="ECO:0000256" key="1">
    <source>
        <dbReference type="ARBA" id="ARBA00004196"/>
    </source>
</evidence>
<dbReference type="GO" id="GO:0030313">
    <property type="term" value="C:cell envelope"/>
    <property type="evidence" value="ECO:0007669"/>
    <property type="project" value="UniProtKB-SubCell"/>
</dbReference>
<proteinExistence type="inferred from homology"/>
<dbReference type="InterPro" id="IPR058627">
    <property type="entry name" value="MdtA-like_C"/>
</dbReference>
<accession>A0A1H9WTC8</accession>
<feature type="coiled-coil region" evidence="3">
    <location>
        <begin position="100"/>
        <end position="172"/>
    </location>
</feature>
<dbReference type="STRING" id="641238.SAMN04490244_11317"/>
<feature type="domain" description="Multidrug resistance protein MdtA-like barrel-sandwich hybrid" evidence="7">
    <location>
        <begin position="61"/>
        <end position="201"/>
    </location>
</feature>
<dbReference type="PANTHER" id="PTHR30158:SF3">
    <property type="entry name" value="MULTIDRUG EFFLUX PUMP SUBUNIT ACRA-RELATED"/>
    <property type="match status" value="1"/>
</dbReference>
<comment type="similarity">
    <text evidence="2">Belongs to the membrane fusion protein (MFP) (TC 8.A.1) family.</text>
</comment>
<feature type="region of interest" description="Disordered" evidence="4">
    <location>
        <begin position="362"/>
        <end position="392"/>
    </location>
</feature>
<dbReference type="SUPFAM" id="SSF111369">
    <property type="entry name" value="HlyD-like secretion proteins"/>
    <property type="match status" value="1"/>
</dbReference>
<evidence type="ECO:0000259" key="6">
    <source>
        <dbReference type="Pfam" id="PF25876"/>
    </source>
</evidence>
<dbReference type="Pfam" id="PF25967">
    <property type="entry name" value="RND-MFP_C"/>
    <property type="match status" value="1"/>
</dbReference>
<dbReference type="InterPro" id="IPR058626">
    <property type="entry name" value="MdtA-like_b-barrel"/>
</dbReference>
<feature type="domain" description="Multidrug resistance protein MdtA-like alpha-helical hairpin" evidence="6">
    <location>
        <begin position="100"/>
        <end position="169"/>
    </location>
</feature>
<evidence type="ECO:0000313" key="11">
    <source>
        <dbReference type="Proteomes" id="UP000198885"/>
    </source>
</evidence>
<dbReference type="AlphaFoldDB" id="A0A1H9WTC8"/>
<dbReference type="Proteomes" id="UP000198885">
    <property type="component" value="Unassembled WGS sequence"/>
</dbReference>
<dbReference type="GO" id="GO:0005886">
    <property type="term" value="C:plasma membrane"/>
    <property type="evidence" value="ECO:0007669"/>
    <property type="project" value="TreeGrafter"/>
</dbReference>
<dbReference type="EMBL" id="FOGU01000013">
    <property type="protein sequence ID" value="SES37084.1"/>
    <property type="molecule type" value="Genomic_DNA"/>
</dbReference>
<dbReference type="InterPro" id="IPR006143">
    <property type="entry name" value="RND_pump_MFP"/>
</dbReference>
<evidence type="ECO:0000259" key="8">
    <source>
        <dbReference type="Pfam" id="PF25944"/>
    </source>
</evidence>
<dbReference type="GO" id="GO:0022857">
    <property type="term" value="F:transmembrane transporter activity"/>
    <property type="evidence" value="ECO:0007669"/>
    <property type="project" value="InterPro"/>
</dbReference>
<evidence type="ECO:0000256" key="5">
    <source>
        <dbReference type="SAM" id="SignalP"/>
    </source>
</evidence>
<dbReference type="GO" id="GO:0046677">
    <property type="term" value="P:response to antibiotic"/>
    <property type="evidence" value="ECO:0007669"/>
    <property type="project" value="TreeGrafter"/>
</dbReference>